<accession>A0A6N1NIK5</accession>
<evidence type="ECO:0000313" key="1">
    <source>
        <dbReference type="EMBL" id="QKU34844.1"/>
    </source>
</evidence>
<name>A0A6N1NIK5_9VIRU</name>
<organism evidence="1">
    <name type="scientific">Tupanvirus soda lake</name>
    <dbReference type="NCBI Taxonomy" id="2126985"/>
    <lineage>
        <taxon>Viruses</taxon>
        <taxon>Varidnaviria</taxon>
        <taxon>Bamfordvirae</taxon>
        <taxon>Nucleocytoviricota</taxon>
        <taxon>Megaviricetes</taxon>
        <taxon>Imitervirales</taxon>
        <taxon>Mimiviridae</taxon>
        <taxon>Megamimivirinae</taxon>
        <taxon>Tupanvirus</taxon>
        <taxon>Tupanvirus salinum</taxon>
    </lineage>
</organism>
<sequence>MVIKKIPAGTRIYLTKKNNHTLYIQPDKTLVNDNLYVAYDVRIDGETVIPKGTRVQGDWVTESTPTIAAQLQITKIFLQSSGQPLSADSDVIEAISEYNNNEVSNASYLYKTMQYRATSNITRRIVNFYCKIKTLLDDRRDTIYLEIFTKEIPVTLTVDFVSYPCLQ</sequence>
<proteinExistence type="predicted"/>
<dbReference type="KEGG" id="vg:80518260"/>
<dbReference type="EMBL" id="KY523104">
    <property type="protein sequence ID" value="QKU34844.1"/>
    <property type="molecule type" value="Genomic_DNA"/>
</dbReference>
<reference evidence="1" key="1">
    <citation type="submission" date="2017-01" db="EMBL/GenBank/DDBJ databases">
        <authorList>
            <person name="Assis F.L."/>
            <person name="Abrahao J.S."/>
            <person name="Silva L."/>
            <person name="Khalil J.B."/>
            <person name="Rodrigues R."/>
            <person name="Silva L.S."/>
            <person name="Arantes T."/>
            <person name="Boratto P."/>
            <person name="Andrade M."/>
            <person name="Kroon E.G."/>
            <person name="Ribeiro B."/>
            <person name="Bergier I."/>
            <person name="Seligmann H."/>
            <person name="Ghigo E."/>
            <person name="Colson P."/>
            <person name="Levasseur A."/>
            <person name="Raoult D."/>
            <person name="Scola B.L."/>
        </authorList>
    </citation>
    <scope>NUCLEOTIDE SEQUENCE</scope>
    <source>
        <strain evidence="1">Soda lake</strain>
    </source>
</reference>
<dbReference type="GeneID" id="80518260"/>
<protein>
    <submittedName>
        <fullName evidence="1">Uncharacterized protein</fullName>
    </submittedName>
</protein>
<dbReference type="RefSeq" id="YP_010781496.1">
    <property type="nucleotide sequence ID" value="NC_075039.1"/>
</dbReference>
<reference evidence="1" key="2">
    <citation type="journal article" date="2018" name="Nat. Commun.">
        <title>Tailed giant Tupanvirus possesses the most complete translational apparatus of the known virosphere.</title>
        <authorList>
            <person name="Abrahao J."/>
            <person name="Silva L."/>
            <person name="Silva L.S."/>
            <person name="Khalil J.Y.B."/>
            <person name="Rodrigues R."/>
            <person name="Arantes T."/>
            <person name="Assis F."/>
            <person name="Boratto P."/>
            <person name="Andrade M."/>
            <person name="Kroon E.G."/>
            <person name="Ribeiro B."/>
            <person name="Bergier I."/>
            <person name="Seligmann H."/>
            <person name="Ghigo E."/>
            <person name="Colson P."/>
            <person name="Levasseur A."/>
            <person name="Kroemer G."/>
            <person name="Raoult D."/>
            <person name="La Scola B."/>
        </authorList>
    </citation>
    <scope>NUCLEOTIDE SEQUENCE [LARGE SCALE GENOMIC DNA]</scope>
    <source>
        <strain evidence="1">Soda lake</strain>
    </source>
</reference>